<dbReference type="OrthoDB" id="105827at2759"/>
<dbReference type="GO" id="GO:0043139">
    <property type="term" value="F:5'-3' DNA helicase activity"/>
    <property type="evidence" value="ECO:0007669"/>
    <property type="project" value="UniProtKB-EC"/>
</dbReference>
<dbReference type="PANTHER" id="PTHR10492:SF95">
    <property type="entry name" value="HELITRON HELICASE-LIKE DOMAIN-CONTAINING PROTEIN"/>
    <property type="match status" value="1"/>
</dbReference>
<reference evidence="3 4" key="1">
    <citation type="journal article" date="2017" name="Genome Biol. Evol.">
        <title>Phytophthora megakarya and P. palmivora, closely related causal agents of cacao black pod rot, underwent increases in genome sizes and gene numbers by different mechanisms.</title>
        <authorList>
            <person name="Ali S.S."/>
            <person name="Shao J."/>
            <person name="Lary D.J."/>
            <person name="Kronmiller B."/>
            <person name="Shen D."/>
            <person name="Strem M.D."/>
            <person name="Amoako-Attah I."/>
            <person name="Akrofi A.Y."/>
            <person name="Begoude B.A."/>
            <person name="Ten Hoopen G.M."/>
            <person name="Coulibaly K."/>
            <person name="Kebe B.I."/>
            <person name="Melnick R.L."/>
            <person name="Guiltinan M.J."/>
            <person name="Tyler B.M."/>
            <person name="Meinhardt L.W."/>
            <person name="Bailey B.A."/>
        </authorList>
    </citation>
    <scope>NUCLEOTIDE SEQUENCE [LARGE SCALE GENOMIC DNA]</scope>
    <source>
        <strain evidence="4">sbr112.9</strain>
    </source>
</reference>
<evidence type="ECO:0000313" key="3">
    <source>
        <dbReference type="EMBL" id="POM71597.1"/>
    </source>
</evidence>
<feature type="domain" description="DNA helicase Pif1-like DEAD-box helicase" evidence="2">
    <location>
        <begin position="76"/>
        <end position="250"/>
    </location>
</feature>
<gene>
    <name evidence="3" type="ORF">PHPALM_11814</name>
</gene>
<dbReference type="Proteomes" id="UP000237271">
    <property type="component" value="Unassembled WGS sequence"/>
</dbReference>
<name>A0A2P4Y1B9_9STRA</name>
<evidence type="ECO:0000256" key="1">
    <source>
        <dbReference type="RuleBase" id="RU363044"/>
    </source>
</evidence>
<dbReference type="AlphaFoldDB" id="A0A2P4Y1B9"/>
<dbReference type="PANTHER" id="PTHR10492">
    <property type="match status" value="1"/>
</dbReference>
<keyword evidence="1" id="KW-0233">DNA recombination</keyword>
<protein>
    <recommendedName>
        <fullName evidence="1">ATP-dependent DNA helicase</fullName>
        <ecNumber evidence="1">5.6.2.3</ecNumber>
    </recommendedName>
</protein>
<organism evidence="3 4">
    <name type="scientific">Phytophthora palmivora</name>
    <dbReference type="NCBI Taxonomy" id="4796"/>
    <lineage>
        <taxon>Eukaryota</taxon>
        <taxon>Sar</taxon>
        <taxon>Stramenopiles</taxon>
        <taxon>Oomycota</taxon>
        <taxon>Peronosporomycetes</taxon>
        <taxon>Peronosporales</taxon>
        <taxon>Peronosporaceae</taxon>
        <taxon>Phytophthora</taxon>
    </lineage>
</organism>
<dbReference type="EMBL" id="NCKW01006454">
    <property type="protein sequence ID" value="POM71597.1"/>
    <property type="molecule type" value="Genomic_DNA"/>
</dbReference>
<keyword evidence="1" id="KW-0234">DNA repair</keyword>
<comment type="similarity">
    <text evidence="1">Belongs to the helicase family.</text>
</comment>
<keyword evidence="1" id="KW-0547">Nucleotide-binding</keyword>
<dbReference type="GO" id="GO:0006310">
    <property type="term" value="P:DNA recombination"/>
    <property type="evidence" value="ECO:0007669"/>
    <property type="project" value="UniProtKB-KW"/>
</dbReference>
<keyword evidence="1 3" id="KW-0347">Helicase</keyword>
<dbReference type="GO" id="GO:0006281">
    <property type="term" value="P:DNA repair"/>
    <property type="evidence" value="ECO:0007669"/>
    <property type="project" value="UniProtKB-KW"/>
</dbReference>
<sequence>MGEYKTLKYLARYLASNGKLLDTYGLPVHESNNDVSFEWTARRRRRTYSYRQTEFEHVVEQVHGFNHTQRGIFDQVIQAILAHVRLQGEIAVAVASSGIVATLLKPYNTFDFPYPSQANIAFDMQPFVDEPKIRSDLTHQVDNLGRGTDDALGAVDRTFRDIMKNEEPFGGKVEVFSGDHREFLPVLKNSTQAEMIAACFNSSPSWEHLRQVRLTEHMCARTAPSPVSAVELAEFSVILFQIGEGRYPVNQDISENDICLPRDMCVFPKPCEAIPVVQNHKDDDNDMETPPNFDLLSGMKSLAGDSEEIEDDRRARNIHALIDVHLPTQDQQYDLGRLTGNTKEYLSIDSLEEVAGPNMFEQSS</sequence>
<keyword evidence="1" id="KW-0067">ATP-binding</keyword>
<comment type="caution">
    <text evidence="3">The sequence shown here is derived from an EMBL/GenBank/DDBJ whole genome shotgun (WGS) entry which is preliminary data.</text>
</comment>
<dbReference type="InterPro" id="IPR010285">
    <property type="entry name" value="DNA_helicase_pif1-like_DEAD"/>
</dbReference>
<evidence type="ECO:0000259" key="2">
    <source>
        <dbReference type="Pfam" id="PF05970"/>
    </source>
</evidence>
<keyword evidence="4" id="KW-1185">Reference proteome</keyword>
<dbReference type="EC" id="5.6.2.3" evidence="1"/>
<dbReference type="GO" id="GO:0016887">
    <property type="term" value="F:ATP hydrolysis activity"/>
    <property type="evidence" value="ECO:0007669"/>
    <property type="project" value="RHEA"/>
</dbReference>
<proteinExistence type="inferred from homology"/>
<dbReference type="GO" id="GO:0005524">
    <property type="term" value="F:ATP binding"/>
    <property type="evidence" value="ECO:0007669"/>
    <property type="project" value="UniProtKB-KW"/>
</dbReference>
<accession>A0A2P4Y1B9</accession>
<keyword evidence="1" id="KW-0378">Hydrolase</keyword>
<keyword evidence="1" id="KW-0227">DNA damage</keyword>
<dbReference type="GO" id="GO:0000723">
    <property type="term" value="P:telomere maintenance"/>
    <property type="evidence" value="ECO:0007669"/>
    <property type="project" value="InterPro"/>
</dbReference>
<comment type="cofactor">
    <cofactor evidence="1">
        <name>Mg(2+)</name>
        <dbReference type="ChEBI" id="CHEBI:18420"/>
    </cofactor>
</comment>
<comment type="catalytic activity">
    <reaction evidence="1">
        <text>ATP + H2O = ADP + phosphate + H(+)</text>
        <dbReference type="Rhea" id="RHEA:13065"/>
        <dbReference type="ChEBI" id="CHEBI:15377"/>
        <dbReference type="ChEBI" id="CHEBI:15378"/>
        <dbReference type="ChEBI" id="CHEBI:30616"/>
        <dbReference type="ChEBI" id="CHEBI:43474"/>
        <dbReference type="ChEBI" id="CHEBI:456216"/>
        <dbReference type="EC" id="5.6.2.3"/>
    </reaction>
</comment>
<evidence type="ECO:0000313" key="4">
    <source>
        <dbReference type="Proteomes" id="UP000237271"/>
    </source>
</evidence>
<dbReference type="Pfam" id="PF05970">
    <property type="entry name" value="PIF1"/>
    <property type="match status" value="1"/>
</dbReference>